<proteinExistence type="predicted"/>
<dbReference type="EMBL" id="CAJJDN010000040">
    <property type="protein sequence ID" value="CAD8080038.1"/>
    <property type="molecule type" value="Genomic_DNA"/>
</dbReference>
<evidence type="ECO:0000313" key="1">
    <source>
        <dbReference type="EMBL" id="CAD8080038.1"/>
    </source>
</evidence>
<comment type="caution">
    <text evidence="1">The sequence shown here is derived from an EMBL/GenBank/DDBJ whole genome shotgun (WGS) entry which is preliminary data.</text>
</comment>
<dbReference type="AlphaFoldDB" id="A0A8S1MIQ9"/>
<sequence>MNKFELPSNLRISNFLQNEITKTDKYVKQHEKELNTLQKYSKIISQNCQSNKEKLSQLFSKQFELDQQMKQKSNQLKQKRYLYEQSYLQQQKERNYLQELDSYWSYQQNFYPNLDQMSDSVEKSRQQLIQFYEHLLSLEENQLDRNQIKQKIFQLRDAQIKYNKFKNIESKIKKAEQLRTERLDTSVEKLKKHEQHIQDVMYQNQILSERKSDHFKNKMDILKEKLHLSELEEEQKRIEQVSKTIEKDNHRLKVKVNSEKINQKNDSIHMSNLEDKLIKINQLEKIRQIIKKGRLQLANNMQLQKNEIVFQIDNIRNSSLQSSIYKSQFLYN</sequence>
<organism evidence="1 2">
    <name type="scientific">Paramecium sonneborni</name>
    <dbReference type="NCBI Taxonomy" id="65129"/>
    <lineage>
        <taxon>Eukaryota</taxon>
        <taxon>Sar</taxon>
        <taxon>Alveolata</taxon>
        <taxon>Ciliophora</taxon>
        <taxon>Intramacronucleata</taxon>
        <taxon>Oligohymenophorea</taxon>
        <taxon>Peniculida</taxon>
        <taxon>Parameciidae</taxon>
        <taxon>Paramecium</taxon>
    </lineage>
</organism>
<gene>
    <name evidence="1" type="ORF">PSON_ATCC_30995.1.T0400037</name>
</gene>
<evidence type="ECO:0000313" key="2">
    <source>
        <dbReference type="Proteomes" id="UP000692954"/>
    </source>
</evidence>
<reference evidence="1" key="1">
    <citation type="submission" date="2021-01" db="EMBL/GenBank/DDBJ databases">
        <authorList>
            <consortium name="Genoscope - CEA"/>
            <person name="William W."/>
        </authorList>
    </citation>
    <scope>NUCLEOTIDE SEQUENCE</scope>
</reference>
<accession>A0A8S1MIQ9</accession>
<protein>
    <submittedName>
        <fullName evidence="1">Uncharacterized protein</fullName>
    </submittedName>
</protein>
<dbReference type="OrthoDB" id="304113at2759"/>
<name>A0A8S1MIQ9_9CILI</name>
<keyword evidence="2" id="KW-1185">Reference proteome</keyword>
<dbReference type="Proteomes" id="UP000692954">
    <property type="component" value="Unassembled WGS sequence"/>
</dbReference>